<dbReference type="PANTHER" id="PTHR35568:SF1">
    <property type="entry name" value="TRANSCRIPTIONAL REGULATOR DAUR"/>
    <property type="match status" value="1"/>
</dbReference>
<dbReference type="EMBL" id="CAACVJ010000037">
    <property type="protein sequence ID" value="VEP12078.1"/>
    <property type="molecule type" value="Genomic_DNA"/>
</dbReference>
<gene>
    <name evidence="3" type="ORF">H1P_1310016</name>
</gene>
<proteinExistence type="predicted"/>
<accession>A0A563VKY3</accession>
<evidence type="ECO:0000259" key="1">
    <source>
        <dbReference type="Pfam" id="PF08348"/>
    </source>
</evidence>
<organism evidence="3 4">
    <name type="scientific">Hyella patelloides LEGE 07179</name>
    <dbReference type="NCBI Taxonomy" id="945734"/>
    <lineage>
        <taxon>Bacteria</taxon>
        <taxon>Bacillati</taxon>
        <taxon>Cyanobacteriota</taxon>
        <taxon>Cyanophyceae</taxon>
        <taxon>Pleurocapsales</taxon>
        <taxon>Hyellaceae</taxon>
        <taxon>Hyella</taxon>
    </lineage>
</organism>
<name>A0A563VKY3_9CYAN</name>
<evidence type="ECO:0000313" key="4">
    <source>
        <dbReference type="Proteomes" id="UP000320055"/>
    </source>
</evidence>
<dbReference type="InterPro" id="IPR039445">
    <property type="entry name" value="DauR-like_HTH"/>
</dbReference>
<evidence type="ECO:0000313" key="3">
    <source>
        <dbReference type="EMBL" id="VEP12078.1"/>
    </source>
</evidence>
<dbReference type="OrthoDB" id="9796595at2"/>
<keyword evidence="4" id="KW-1185">Reference proteome</keyword>
<dbReference type="Proteomes" id="UP000320055">
    <property type="component" value="Unassembled WGS sequence"/>
</dbReference>
<dbReference type="AlphaFoldDB" id="A0A563VKY3"/>
<dbReference type="Pfam" id="PF08348">
    <property type="entry name" value="PAS_6"/>
    <property type="match status" value="1"/>
</dbReference>
<dbReference type="Pfam" id="PF13309">
    <property type="entry name" value="HTH_22"/>
    <property type="match status" value="1"/>
</dbReference>
<sequence length="125" mass="14685">MKSISAVIRNSTGKAVGLMCINLDLSKFEEFRQIIDRFMCPDRLIPQPQELFKDDWQERINIFVHEHLRNQHKHFDNLTRTDKQELVKLLNQEGAFKQKNAASYIGKVLGISRATVYKYLSEFKN</sequence>
<evidence type="ECO:0000259" key="2">
    <source>
        <dbReference type="Pfam" id="PF13309"/>
    </source>
</evidence>
<dbReference type="InterPro" id="IPR013559">
    <property type="entry name" value="YheO"/>
</dbReference>
<dbReference type="PANTHER" id="PTHR35568">
    <property type="entry name" value="TRANSCRIPTIONAL REGULATOR DAUR"/>
    <property type="match status" value="1"/>
</dbReference>
<feature type="domain" description="YheO-like" evidence="1">
    <location>
        <begin position="1"/>
        <end position="33"/>
    </location>
</feature>
<feature type="domain" description="Transcriptional regulator DauR-like HTH" evidence="2">
    <location>
        <begin position="60"/>
        <end position="120"/>
    </location>
</feature>
<reference evidence="3 4" key="1">
    <citation type="submission" date="2019-01" db="EMBL/GenBank/DDBJ databases">
        <authorList>
            <person name="Brito A."/>
        </authorList>
    </citation>
    <scope>NUCLEOTIDE SEQUENCE [LARGE SCALE GENOMIC DNA]</scope>
    <source>
        <strain evidence="3">1</strain>
    </source>
</reference>
<protein>
    <submittedName>
        <fullName evidence="3">Transcriptional regulator DauR</fullName>
    </submittedName>
</protein>
<dbReference type="InterPro" id="IPR039446">
    <property type="entry name" value="DauR-like"/>
</dbReference>